<protein>
    <recommendedName>
        <fullName evidence="3">DUF1450 domain-containing protein</fullName>
    </recommendedName>
</protein>
<dbReference type="Proteomes" id="UP000190229">
    <property type="component" value="Unassembled WGS sequence"/>
</dbReference>
<evidence type="ECO:0008006" key="3">
    <source>
        <dbReference type="Google" id="ProtNLM"/>
    </source>
</evidence>
<gene>
    <name evidence="1" type="ORF">B2M26_09105</name>
</gene>
<keyword evidence="2" id="KW-1185">Reference proteome</keyword>
<dbReference type="AlphaFoldDB" id="A0A1V4ES69"/>
<dbReference type="OrthoDB" id="1684419at2"/>
<dbReference type="EMBL" id="MWPS01000026">
    <property type="protein sequence ID" value="OPG15767.1"/>
    <property type="molecule type" value="Genomic_DNA"/>
</dbReference>
<evidence type="ECO:0000313" key="2">
    <source>
        <dbReference type="Proteomes" id="UP000190229"/>
    </source>
</evidence>
<sequence length="110" mass="12193">MTLRCTTNLAPRHPCQRKVSPVIVEWCVANAISEKASELEALGHLSYAYDAIEYPCLDHCDLCVQTPYLLIDGKLLEDPDPDALFKRVVAQFAREQRELADAAVDGCGES</sequence>
<evidence type="ECO:0000313" key="1">
    <source>
        <dbReference type="EMBL" id="OPG15767.1"/>
    </source>
</evidence>
<dbReference type="InterPro" id="IPR009910">
    <property type="entry name" value="DUF1450"/>
</dbReference>
<proteinExistence type="predicted"/>
<dbReference type="Pfam" id="PF07293">
    <property type="entry name" value="DUF1450"/>
    <property type="match status" value="1"/>
</dbReference>
<organism evidence="1 2">
    <name type="scientific">Ferroacidibacillus organovorans</name>
    <dbReference type="NCBI Taxonomy" id="1765683"/>
    <lineage>
        <taxon>Bacteria</taxon>
        <taxon>Bacillati</taxon>
        <taxon>Bacillota</taxon>
        <taxon>Bacilli</taxon>
        <taxon>Bacillales</taxon>
        <taxon>Alicyclobacillaceae</taxon>
        <taxon>Ferroacidibacillus</taxon>
    </lineage>
</organism>
<comment type="caution">
    <text evidence="1">The sequence shown here is derived from an EMBL/GenBank/DDBJ whole genome shotgun (WGS) entry which is preliminary data.</text>
</comment>
<name>A0A1V4ES69_9BACL</name>
<reference evidence="1 2" key="1">
    <citation type="submission" date="2017-02" db="EMBL/GenBank/DDBJ databases">
        <title>Draft genome of Acidibacillus ferrooxidans Huett2.</title>
        <authorList>
            <person name="Schopf S."/>
        </authorList>
    </citation>
    <scope>NUCLEOTIDE SEQUENCE [LARGE SCALE GENOMIC DNA]</scope>
    <source>
        <strain evidence="1 2">Huett2</strain>
    </source>
</reference>
<accession>A0A1V4ES69</accession>